<dbReference type="SUPFAM" id="SSF111038">
    <property type="entry name" value="YjbQ-like"/>
    <property type="match status" value="1"/>
</dbReference>
<dbReference type="PANTHER" id="PTHR30615">
    <property type="entry name" value="UNCHARACTERIZED PROTEIN YJBQ-RELATED"/>
    <property type="match status" value="1"/>
</dbReference>
<protein>
    <recommendedName>
        <fullName evidence="4">YjbQ family protein</fullName>
    </recommendedName>
</protein>
<sequence length="141" mass="15390">MSRAFARRFQVATGGRDQMLDLTPQVRETVEASGIREGLVCVFVAHSTAAVSVSEYEPGLMQDVRIVAERIAPQGAAYAHNRLNADDNAHSHLRSLVVGPSVTVPLVSGELTLGTWQRIVLLDFDTHPRTRTVWVQVLGAT</sequence>
<dbReference type="OrthoDB" id="9801725at2"/>
<name>B9KYG8_THERP</name>
<dbReference type="PROSITE" id="PS01314">
    <property type="entry name" value="UPF0047"/>
    <property type="match status" value="1"/>
</dbReference>
<accession>B9KYG8</accession>
<dbReference type="Gene3D" id="2.60.120.460">
    <property type="entry name" value="YjbQ-like"/>
    <property type="match status" value="1"/>
</dbReference>
<dbReference type="InterPro" id="IPR035917">
    <property type="entry name" value="YjbQ-like_sf"/>
</dbReference>
<reference evidence="2 3" key="1">
    <citation type="journal article" date="2009" name="PLoS ONE">
        <title>Complete genome sequence of the aerobic CO-oxidizing thermophile Thermomicrobium roseum.</title>
        <authorList>
            <person name="Wu D."/>
            <person name="Raymond J."/>
            <person name="Wu M."/>
            <person name="Chatterji S."/>
            <person name="Ren Q."/>
            <person name="Graham J.E."/>
            <person name="Bryant D.A."/>
            <person name="Robb F."/>
            <person name="Colman A."/>
            <person name="Tallon L.J."/>
            <person name="Badger J.H."/>
            <person name="Madupu R."/>
            <person name="Ward N.L."/>
            <person name="Eisen J.A."/>
        </authorList>
    </citation>
    <scope>NUCLEOTIDE SEQUENCE [LARGE SCALE GENOMIC DNA]</scope>
    <source>
        <strain evidence="3">ATCC 27502 / DSM 5159 / P-2</strain>
    </source>
</reference>
<gene>
    <name evidence="2" type="ordered locus">trd_0514</name>
</gene>
<dbReference type="PIRSF" id="PIRSF004681">
    <property type="entry name" value="UCP004681"/>
    <property type="match status" value="1"/>
</dbReference>
<dbReference type="eggNOG" id="COG0432">
    <property type="taxonomic scope" value="Bacteria"/>
</dbReference>
<evidence type="ECO:0000256" key="1">
    <source>
        <dbReference type="ARBA" id="ARBA00005534"/>
    </source>
</evidence>
<dbReference type="AlphaFoldDB" id="B9KYG8"/>
<dbReference type="PANTHER" id="PTHR30615:SF8">
    <property type="entry name" value="UPF0047 PROTEIN C4A8.02C"/>
    <property type="match status" value="1"/>
</dbReference>
<keyword evidence="3" id="KW-1185">Reference proteome</keyword>
<dbReference type="Proteomes" id="UP000000447">
    <property type="component" value="Chromosome"/>
</dbReference>
<dbReference type="HOGENOM" id="CLU_096980_1_2_0"/>
<evidence type="ECO:0000313" key="3">
    <source>
        <dbReference type="Proteomes" id="UP000000447"/>
    </source>
</evidence>
<dbReference type="Pfam" id="PF01894">
    <property type="entry name" value="YjbQ"/>
    <property type="match status" value="1"/>
</dbReference>
<dbReference type="RefSeq" id="WP_012641918.1">
    <property type="nucleotide sequence ID" value="NC_011959.1"/>
</dbReference>
<dbReference type="STRING" id="309801.trd_0514"/>
<dbReference type="KEGG" id="tro:trd_0514"/>
<dbReference type="EMBL" id="CP001275">
    <property type="protein sequence ID" value="ACM04692.1"/>
    <property type="molecule type" value="Genomic_DNA"/>
</dbReference>
<proteinExistence type="inferred from homology"/>
<dbReference type="NCBIfam" id="TIGR00149">
    <property type="entry name" value="TIGR00149_YjbQ"/>
    <property type="match status" value="1"/>
</dbReference>
<dbReference type="InterPro" id="IPR001602">
    <property type="entry name" value="UPF0047_YjbQ-like"/>
</dbReference>
<evidence type="ECO:0000313" key="2">
    <source>
        <dbReference type="EMBL" id="ACM04692.1"/>
    </source>
</evidence>
<comment type="similarity">
    <text evidence="1">Belongs to the UPF0047 family.</text>
</comment>
<organism evidence="2 3">
    <name type="scientific">Thermomicrobium roseum (strain ATCC 27502 / DSM 5159 / P-2)</name>
    <dbReference type="NCBI Taxonomy" id="309801"/>
    <lineage>
        <taxon>Bacteria</taxon>
        <taxon>Pseudomonadati</taxon>
        <taxon>Thermomicrobiota</taxon>
        <taxon>Thermomicrobia</taxon>
        <taxon>Thermomicrobiales</taxon>
        <taxon>Thermomicrobiaceae</taxon>
        <taxon>Thermomicrobium</taxon>
    </lineage>
</organism>
<evidence type="ECO:0008006" key="4">
    <source>
        <dbReference type="Google" id="ProtNLM"/>
    </source>
</evidence>